<dbReference type="GeneID" id="30211880"/>
<evidence type="ECO:0000259" key="3">
    <source>
        <dbReference type="Pfam" id="PF20152"/>
    </source>
</evidence>
<dbReference type="RefSeq" id="XP_019044199.2">
    <property type="nucleotide sequence ID" value="XM_019194076.2"/>
</dbReference>
<sequence>MTPEQIALEEAARASITADQNLNLGTFIISKFVKSSVIITTSTSLGASIFIIVLMFKLFVYDFGQYAPFAALDELTYMCIFDIIPSTATQLFFTHRAYKLTHRSMILALTILSLILVSITGAIGFFITQEIFHSNHKTIIPSKSSFTYCWLIGALGAALLITCSIMWGLWKSKTGWKQTDRTITRLIRVMIETQIPPTLLLIVFFIFAYACPSTYLDVYPLWLQSKFYTCSLLASLNSRYSLRRAIAHGSSSGRTTSKPPIVHVLTETYVQSDDHQGLPQKDQPKPRYLLQHDTFSTRKTPAQDPLDFDEISLELEHVPDLKGTTPDTEGEMSSSHKLDYINNESRTGLTDERKQVGHYER</sequence>
<reference evidence="4" key="1">
    <citation type="submission" date="2013-07" db="EMBL/GenBank/DDBJ databases">
        <authorList>
            <consortium name="The Broad Institute Genome Sequencing Platform"/>
            <person name="Cuomo C."/>
            <person name="Litvintseva A."/>
            <person name="Chen Y."/>
            <person name="Heitman J."/>
            <person name="Sun S."/>
            <person name="Springer D."/>
            <person name="Dromer F."/>
            <person name="Young S.K."/>
            <person name="Zeng Q."/>
            <person name="Gargeya S."/>
            <person name="Fitzgerald M."/>
            <person name="Abouelleil A."/>
            <person name="Alvarado L."/>
            <person name="Berlin A.M."/>
            <person name="Chapman S.B."/>
            <person name="Dewar J."/>
            <person name="Goldberg J."/>
            <person name="Griggs A."/>
            <person name="Gujja S."/>
            <person name="Hansen M."/>
            <person name="Howarth C."/>
            <person name="Imamovic A."/>
            <person name="Larimer J."/>
            <person name="McCowan C."/>
            <person name="Murphy C."/>
            <person name="Pearson M."/>
            <person name="Priest M."/>
            <person name="Roberts A."/>
            <person name="Saif S."/>
            <person name="Shea T."/>
            <person name="Sykes S."/>
            <person name="Wortman J."/>
            <person name="Nusbaum C."/>
            <person name="Birren B."/>
        </authorList>
    </citation>
    <scope>NUCLEOTIDE SEQUENCE</scope>
    <source>
        <strain evidence="4">CBS 10118</strain>
    </source>
</reference>
<dbReference type="KEGG" id="kbi:30211880"/>
<dbReference type="InterPro" id="IPR045339">
    <property type="entry name" value="DUF6534"/>
</dbReference>
<dbReference type="EMBL" id="CP144547">
    <property type="protein sequence ID" value="WVW86113.1"/>
    <property type="molecule type" value="Genomic_DNA"/>
</dbReference>
<feature type="transmembrane region" description="Helical" evidence="2">
    <location>
        <begin position="191"/>
        <end position="210"/>
    </location>
</feature>
<feature type="compositionally biased region" description="Basic and acidic residues" evidence="1">
    <location>
        <begin position="349"/>
        <end position="361"/>
    </location>
</feature>
<name>A0AAJ8MBQ0_9TREE</name>
<feature type="region of interest" description="Disordered" evidence="1">
    <location>
        <begin position="317"/>
        <end position="361"/>
    </location>
</feature>
<evidence type="ECO:0000256" key="2">
    <source>
        <dbReference type="SAM" id="Phobius"/>
    </source>
</evidence>
<feature type="domain" description="DUF6534" evidence="3">
    <location>
        <begin position="159"/>
        <end position="240"/>
    </location>
</feature>
<keyword evidence="2" id="KW-1133">Transmembrane helix</keyword>
<gene>
    <name evidence="4" type="ORF">I302_108153</name>
</gene>
<organism evidence="4 5">
    <name type="scientific">Kwoniella bestiolae CBS 10118</name>
    <dbReference type="NCBI Taxonomy" id="1296100"/>
    <lineage>
        <taxon>Eukaryota</taxon>
        <taxon>Fungi</taxon>
        <taxon>Dikarya</taxon>
        <taxon>Basidiomycota</taxon>
        <taxon>Agaricomycotina</taxon>
        <taxon>Tremellomycetes</taxon>
        <taxon>Tremellales</taxon>
        <taxon>Cryptococcaceae</taxon>
        <taxon>Kwoniella</taxon>
    </lineage>
</organism>
<dbReference type="Pfam" id="PF20152">
    <property type="entry name" value="DUF6534"/>
    <property type="match status" value="1"/>
</dbReference>
<proteinExistence type="predicted"/>
<dbReference type="PANTHER" id="PTHR40465:SF1">
    <property type="entry name" value="DUF6534 DOMAIN-CONTAINING PROTEIN"/>
    <property type="match status" value="1"/>
</dbReference>
<feature type="transmembrane region" description="Helical" evidence="2">
    <location>
        <begin position="105"/>
        <end position="127"/>
    </location>
</feature>
<keyword evidence="2" id="KW-0472">Membrane</keyword>
<accession>A0AAJ8MBQ0</accession>
<keyword evidence="2" id="KW-0812">Transmembrane</keyword>
<feature type="transmembrane region" description="Helical" evidence="2">
    <location>
        <begin position="37"/>
        <end position="60"/>
    </location>
</feature>
<feature type="transmembrane region" description="Helical" evidence="2">
    <location>
        <begin position="147"/>
        <end position="170"/>
    </location>
</feature>
<keyword evidence="5" id="KW-1185">Reference proteome</keyword>
<reference evidence="4" key="2">
    <citation type="submission" date="2024-02" db="EMBL/GenBank/DDBJ databases">
        <title>Comparative genomics of Cryptococcus and Kwoniella reveals pathogenesis evolution and contrasting modes of karyotype evolution via chromosome fusion or intercentromeric recombination.</title>
        <authorList>
            <person name="Coelho M.A."/>
            <person name="David-Palma M."/>
            <person name="Shea T."/>
            <person name="Bowers K."/>
            <person name="McGinley-Smith S."/>
            <person name="Mohammad A.W."/>
            <person name="Gnirke A."/>
            <person name="Yurkov A.M."/>
            <person name="Nowrousian M."/>
            <person name="Sun S."/>
            <person name="Cuomo C.A."/>
            <person name="Heitman J."/>
        </authorList>
    </citation>
    <scope>NUCLEOTIDE SEQUENCE</scope>
    <source>
        <strain evidence="4">CBS 10118</strain>
    </source>
</reference>
<feature type="transmembrane region" description="Helical" evidence="2">
    <location>
        <begin position="75"/>
        <end position="93"/>
    </location>
</feature>
<dbReference type="PANTHER" id="PTHR40465">
    <property type="entry name" value="CHROMOSOME 1, WHOLE GENOME SHOTGUN SEQUENCE"/>
    <property type="match status" value="1"/>
</dbReference>
<dbReference type="Proteomes" id="UP000092730">
    <property type="component" value="Chromosome 7"/>
</dbReference>
<evidence type="ECO:0000313" key="4">
    <source>
        <dbReference type="EMBL" id="WVW86113.1"/>
    </source>
</evidence>
<evidence type="ECO:0000313" key="5">
    <source>
        <dbReference type="Proteomes" id="UP000092730"/>
    </source>
</evidence>
<evidence type="ECO:0000256" key="1">
    <source>
        <dbReference type="SAM" id="MobiDB-lite"/>
    </source>
</evidence>
<dbReference type="AlphaFoldDB" id="A0AAJ8MBQ0"/>
<protein>
    <recommendedName>
        <fullName evidence="3">DUF6534 domain-containing protein</fullName>
    </recommendedName>
</protein>